<dbReference type="InterPro" id="IPR043129">
    <property type="entry name" value="ATPase_NBD"/>
</dbReference>
<dbReference type="Pfam" id="PF00480">
    <property type="entry name" value="ROK"/>
    <property type="match status" value="1"/>
</dbReference>
<reference evidence="5 6" key="1">
    <citation type="submission" date="2017-01" db="EMBL/GenBank/DDBJ databases">
        <title>Genome analysis of Paenibacillus selenitrireducens ES3-24.</title>
        <authorList>
            <person name="Xu D."/>
            <person name="Yao R."/>
            <person name="Zheng S."/>
        </authorList>
    </citation>
    <scope>NUCLEOTIDE SEQUENCE [LARGE SCALE GENOMIC DNA]</scope>
    <source>
        <strain evidence="5 6">ES3-24</strain>
    </source>
</reference>
<dbReference type="GO" id="GO:0042732">
    <property type="term" value="P:D-xylose metabolic process"/>
    <property type="evidence" value="ECO:0007669"/>
    <property type="project" value="UniProtKB-KW"/>
</dbReference>
<dbReference type="InterPro" id="IPR036390">
    <property type="entry name" value="WH_DNA-bd_sf"/>
</dbReference>
<dbReference type="InterPro" id="IPR036388">
    <property type="entry name" value="WH-like_DNA-bd_sf"/>
</dbReference>
<dbReference type="PANTHER" id="PTHR18964:SF149">
    <property type="entry name" value="BIFUNCTIONAL UDP-N-ACETYLGLUCOSAMINE 2-EPIMERASE_N-ACETYLMANNOSAMINE KINASE"/>
    <property type="match status" value="1"/>
</dbReference>
<accession>A0A1T2XM23</accession>
<dbReference type="Proteomes" id="UP000190188">
    <property type="component" value="Unassembled WGS sequence"/>
</dbReference>
<dbReference type="RefSeq" id="WP_078496442.1">
    <property type="nucleotide sequence ID" value="NZ_MSZX01000001.1"/>
</dbReference>
<protein>
    <submittedName>
        <fullName evidence="5">Sugar kinase</fullName>
    </submittedName>
</protein>
<evidence type="ECO:0000313" key="6">
    <source>
        <dbReference type="Proteomes" id="UP000190188"/>
    </source>
</evidence>
<keyword evidence="3" id="KW-0859">Xylose metabolism</keyword>
<dbReference type="STRING" id="1324314.BVG16_00100"/>
<keyword evidence="5" id="KW-0808">Transferase</keyword>
<evidence type="ECO:0000256" key="2">
    <source>
        <dbReference type="ARBA" id="ARBA00006479"/>
    </source>
</evidence>
<keyword evidence="3" id="KW-0119">Carbohydrate metabolism</keyword>
<proteinExistence type="inferred from homology"/>
<evidence type="ECO:0000259" key="4">
    <source>
        <dbReference type="Pfam" id="PF12802"/>
    </source>
</evidence>
<organism evidence="5 6">
    <name type="scientific">Paenibacillus selenitireducens</name>
    <dbReference type="NCBI Taxonomy" id="1324314"/>
    <lineage>
        <taxon>Bacteria</taxon>
        <taxon>Bacillati</taxon>
        <taxon>Bacillota</taxon>
        <taxon>Bacilli</taxon>
        <taxon>Bacillales</taxon>
        <taxon>Paenibacillaceae</taxon>
        <taxon>Paenibacillus</taxon>
    </lineage>
</organism>
<dbReference type="SUPFAM" id="SSF53067">
    <property type="entry name" value="Actin-like ATPase domain"/>
    <property type="match status" value="1"/>
</dbReference>
<evidence type="ECO:0000256" key="1">
    <source>
        <dbReference type="ARBA" id="ARBA00002486"/>
    </source>
</evidence>
<dbReference type="PANTHER" id="PTHR18964">
    <property type="entry name" value="ROK (REPRESSOR, ORF, KINASE) FAMILY"/>
    <property type="match status" value="1"/>
</dbReference>
<dbReference type="OrthoDB" id="9796533at2"/>
<sequence>MQKHDQDYIKRKNRDTVFHLIKNHAPVSRAQLARMTGMSPTTVSRIVAELDEQGYVLESESVTSGVGRKAAWLTLNRAMVLTIGIELDKTRFRIGIMDLDGELVVLKEYERIPTETPEATVMHIQRTLDQLFDEEKIDPAKVIGVGVGIPGIIDHRSGVVILSAQLGWHHVPAAALFHEHLGYETVIDNELKARALAEHVKGRAIHSRKTALIRFGSGVGSALIIEGEIYRGENNSAGEIGHTVIDPMGTTCECGKVGCLQTYIAEGALLKEASKYSSITNLPELFEASRSGHVWAEQIVRKAMVYMGVTINNILCMYNPDSIILSGDIVEKFHEVRTFMDEGELHAMIWEPLLHSFDIHYSSLEVEGVVLGSGMLAQKKFFRVTH</sequence>
<evidence type="ECO:0000256" key="3">
    <source>
        <dbReference type="ARBA" id="ARBA00022629"/>
    </source>
</evidence>
<dbReference type="GO" id="GO:0016301">
    <property type="term" value="F:kinase activity"/>
    <property type="evidence" value="ECO:0007669"/>
    <property type="project" value="UniProtKB-KW"/>
</dbReference>
<dbReference type="InterPro" id="IPR000835">
    <property type="entry name" value="HTH_MarR-typ"/>
</dbReference>
<comment type="similarity">
    <text evidence="2">Belongs to the ROK (NagC/XylR) family.</text>
</comment>
<gene>
    <name evidence="5" type="ORF">BVG16_00100</name>
</gene>
<dbReference type="InterPro" id="IPR000600">
    <property type="entry name" value="ROK"/>
</dbReference>
<dbReference type="Pfam" id="PF12802">
    <property type="entry name" value="MarR_2"/>
    <property type="match status" value="1"/>
</dbReference>
<dbReference type="EMBL" id="MSZX01000001">
    <property type="protein sequence ID" value="OPA80796.1"/>
    <property type="molecule type" value="Genomic_DNA"/>
</dbReference>
<name>A0A1T2XM23_9BACL</name>
<dbReference type="Gene3D" id="1.10.10.10">
    <property type="entry name" value="Winged helix-like DNA-binding domain superfamily/Winged helix DNA-binding domain"/>
    <property type="match status" value="1"/>
</dbReference>
<dbReference type="GO" id="GO:0003700">
    <property type="term" value="F:DNA-binding transcription factor activity"/>
    <property type="evidence" value="ECO:0007669"/>
    <property type="project" value="InterPro"/>
</dbReference>
<keyword evidence="5" id="KW-0418">Kinase</keyword>
<dbReference type="AlphaFoldDB" id="A0A1T2XM23"/>
<comment type="caution">
    <text evidence="5">The sequence shown here is derived from an EMBL/GenBank/DDBJ whole genome shotgun (WGS) entry which is preliminary data.</text>
</comment>
<feature type="domain" description="HTH marR-type" evidence="4">
    <location>
        <begin position="17"/>
        <end position="56"/>
    </location>
</feature>
<keyword evidence="6" id="KW-1185">Reference proteome</keyword>
<dbReference type="Gene3D" id="3.30.420.40">
    <property type="match status" value="2"/>
</dbReference>
<comment type="function">
    <text evidence="1">Transcriptional repressor of xylose-utilizing enzymes.</text>
</comment>
<evidence type="ECO:0000313" key="5">
    <source>
        <dbReference type="EMBL" id="OPA80796.1"/>
    </source>
</evidence>
<dbReference type="SUPFAM" id="SSF46785">
    <property type="entry name" value="Winged helix' DNA-binding domain"/>
    <property type="match status" value="1"/>
</dbReference>